<feature type="region of interest" description="Disordered" evidence="1">
    <location>
        <begin position="265"/>
        <end position="361"/>
    </location>
</feature>
<dbReference type="OMA" id="TMVANEN"/>
<feature type="compositionally biased region" description="Polar residues" evidence="1">
    <location>
        <begin position="484"/>
        <end position="505"/>
    </location>
</feature>
<feature type="region of interest" description="Disordered" evidence="1">
    <location>
        <begin position="484"/>
        <end position="538"/>
    </location>
</feature>
<dbReference type="EMBL" id="MNCJ02000324">
    <property type="protein sequence ID" value="KAF5793309.1"/>
    <property type="molecule type" value="Genomic_DNA"/>
</dbReference>
<reference evidence="3" key="2">
    <citation type="submission" date="2017-02" db="EMBL/GenBank/DDBJ databases">
        <title>Sunflower complete genome.</title>
        <authorList>
            <person name="Langlade N."/>
            <person name="Munos S."/>
        </authorList>
    </citation>
    <scope>NUCLEOTIDE SEQUENCE [LARGE SCALE GENOMIC DNA]</scope>
    <source>
        <tissue evidence="3">Leaves</tissue>
    </source>
</reference>
<feature type="compositionally biased region" description="Polar residues" evidence="1">
    <location>
        <begin position="29"/>
        <end position="42"/>
    </location>
</feature>
<evidence type="ECO:0000313" key="3">
    <source>
        <dbReference type="EMBL" id="OTG16831.1"/>
    </source>
</evidence>
<dbReference type="Proteomes" id="UP000215914">
    <property type="component" value="Chromosome 9"/>
</dbReference>
<evidence type="ECO:0000256" key="1">
    <source>
        <dbReference type="SAM" id="MobiDB-lite"/>
    </source>
</evidence>
<evidence type="ECO:0000313" key="4">
    <source>
        <dbReference type="Proteomes" id="UP000215914"/>
    </source>
</evidence>
<dbReference type="InParanoid" id="A0A251U3F9"/>
<feature type="compositionally biased region" description="Acidic residues" evidence="1">
    <location>
        <begin position="290"/>
        <end position="301"/>
    </location>
</feature>
<feature type="compositionally biased region" description="Acidic residues" evidence="1">
    <location>
        <begin position="159"/>
        <end position="174"/>
    </location>
</feature>
<feature type="region of interest" description="Disordered" evidence="1">
    <location>
        <begin position="1"/>
        <end position="51"/>
    </location>
</feature>
<dbReference type="AlphaFoldDB" id="A0A251U3F9"/>
<dbReference type="PANTHER" id="PTHR34775">
    <property type="entry name" value="TRANSMEMBRANE PROTEIN"/>
    <property type="match status" value="1"/>
</dbReference>
<keyword evidence="4" id="KW-1185">Reference proteome</keyword>
<evidence type="ECO:0000313" key="2">
    <source>
        <dbReference type="EMBL" id="KAF5793309.1"/>
    </source>
</evidence>
<feature type="compositionally biased region" description="Low complexity" evidence="1">
    <location>
        <begin position="1"/>
        <end position="14"/>
    </location>
</feature>
<dbReference type="Gramene" id="mRNA:HanXRQr2_Chr09g0416001">
    <property type="protein sequence ID" value="mRNA:HanXRQr2_Chr09g0416001"/>
    <property type="gene ID" value="HanXRQr2_Chr09g0416001"/>
</dbReference>
<feature type="compositionally biased region" description="Acidic residues" evidence="1">
    <location>
        <begin position="318"/>
        <end position="327"/>
    </location>
</feature>
<reference evidence="2 4" key="1">
    <citation type="journal article" date="2017" name="Nature">
        <title>The sunflower genome provides insights into oil metabolism, flowering and Asterid evolution.</title>
        <authorList>
            <person name="Badouin H."/>
            <person name="Gouzy J."/>
            <person name="Grassa C.J."/>
            <person name="Murat F."/>
            <person name="Staton S.E."/>
            <person name="Cottret L."/>
            <person name="Lelandais-Briere C."/>
            <person name="Owens G.L."/>
            <person name="Carrere S."/>
            <person name="Mayjonade B."/>
            <person name="Legrand L."/>
            <person name="Gill N."/>
            <person name="Kane N.C."/>
            <person name="Bowers J.E."/>
            <person name="Hubner S."/>
            <person name="Bellec A."/>
            <person name="Berard A."/>
            <person name="Berges H."/>
            <person name="Blanchet N."/>
            <person name="Boniface M.C."/>
            <person name="Brunel D."/>
            <person name="Catrice O."/>
            <person name="Chaidir N."/>
            <person name="Claudel C."/>
            <person name="Donnadieu C."/>
            <person name="Faraut T."/>
            <person name="Fievet G."/>
            <person name="Helmstetter N."/>
            <person name="King M."/>
            <person name="Knapp S.J."/>
            <person name="Lai Z."/>
            <person name="Le Paslier M.C."/>
            <person name="Lippi Y."/>
            <person name="Lorenzon L."/>
            <person name="Mandel J.R."/>
            <person name="Marage G."/>
            <person name="Marchand G."/>
            <person name="Marquand E."/>
            <person name="Bret-Mestries E."/>
            <person name="Morien E."/>
            <person name="Nambeesan S."/>
            <person name="Nguyen T."/>
            <person name="Pegot-Espagnet P."/>
            <person name="Pouilly N."/>
            <person name="Raftis F."/>
            <person name="Sallet E."/>
            <person name="Schiex T."/>
            <person name="Thomas J."/>
            <person name="Vandecasteele C."/>
            <person name="Vares D."/>
            <person name="Vear F."/>
            <person name="Vautrin S."/>
            <person name="Crespi M."/>
            <person name="Mangin B."/>
            <person name="Burke J.M."/>
            <person name="Salse J."/>
            <person name="Munos S."/>
            <person name="Vincourt P."/>
            <person name="Rieseberg L.H."/>
            <person name="Langlade N.B."/>
        </authorList>
    </citation>
    <scope>NUCLEOTIDE SEQUENCE [LARGE SCALE GENOMIC DNA]</scope>
    <source>
        <strain evidence="4">cv. SF193</strain>
        <tissue evidence="2">Leaves</tissue>
    </source>
</reference>
<dbReference type="EMBL" id="CM007898">
    <property type="protein sequence ID" value="OTG16831.1"/>
    <property type="molecule type" value="Genomic_DNA"/>
</dbReference>
<protein>
    <recommendedName>
        <fullName evidence="5">Transmembrane protein</fullName>
    </recommendedName>
</protein>
<name>A0A251U3F9_HELAN</name>
<dbReference type="PANTHER" id="PTHR34775:SF6">
    <property type="entry name" value="TRANSMEMBRANE PROTEIN"/>
    <property type="match status" value="1"/>
</dbReference>
<sequence length="538" mass="60252">MDNNFNKSSSGGNKSDNENELNPRKKQLPSRNFMSPTISAANKASLPKKKILGERNNETLDAVEQHFWSKPVKCDSNEDVERDFIGLKPYDPVKNYLSPRPKFLRYNPDRRRKILSLQENVEDRVEVSTGFDAGSIGIPELQDSCSGQESVEEARDVSSESEDESGDECGSEDDEEEMVEFVKDRCCSVKGFFKFVFVVIALVLMTQAICSMNTPLPSQNVDSVLGFNGSLNHVYGLSLSEVVFGPIREPVFLVERLKEGDVYDDGRQDVSATSEEFVEDEAENKTSEVVETEYLDAETVDDSNQNEKNHQLTNNEILQEDETEATEVVDRDYVEAETVDDFRRDDVTEEDDSDANGKDHQLTNDVEFETANDMEDGVENVLDDAKTNDVLVKVTSFDLTIAILLGHVLVLTSFGAIYRSRCKKVEKEEFQATEPSTNPQSVIEEQLVTNEFVPPQQNDVPKEVNHVHIPSVELLGEFVFGEETTTSSNMSPEVQTTAVSSSQTVKKQRRKNAEVVTPSSVSVRRSSRLKTRSSVMSP</sequence>
<gene>
    <name evidence="3" type="ORF">HannXRQ_Chr09g0275691</name>
    <name evidence="2" type="ORF">HanXRQr2_Chr09g0416001</name>
</gene>
<feature type="region of interest" description="Disordered" evidence="1">
    <location>
        <begin position="138"/>
        <end position="174"/>
    </location>
</feature>
<accession>A0A251U3F9</accession>
<organism evidence="3 4">
    <name type="scientific">Helianthus annuus</name>
    <name type="common">Common sunflower</name>
    <dbReference type="NCBI Taxonomy" id="4232"/>
    <lineage>
        <taxon>Eukaryota</taxon>
        <taxon>Viridiplantae</taxon>
        <taxon>Streptophyta</taxon>
        <taxon>Embryophyta</taxon>
        <taxon>Tracheophyta</taxon>
        <taxon>Spermatophyta</taxon>
        <taxon>Magnoliopsida</taxon>
        <taxon>eudicotyledons</taxon>
        <taxon>Gunneridae</taxon>
        <taxon>Pentapetalae</taxon>
        <taxon>asterids</taxon>
        <taxon>campanulids</taxon>
        <taxon>Asterales</taxon>
        <taxon>Asteraceae</taxon>
        <taxon>Asteroideae</taxon>
        <taxon>Heliantheae alliance</taxon>
        <taxon>Heliantheae</taxon>
        <taxon>Helianthus</taxon>
    </lineage>
</organism>
<evidence type="ECO:0008006" key="5">
    <source>
        <dbReference type="Google" id="ProtNLM"/>
    </source>
</evidence>
<proteinExistence type="predicted"/>
<dbReference type="OrthoDB" id="1938687at2759"/>
<feature type="compositionally biased region" description="Low complexity" evidence="1">
    <location>
        <begin position="515"/>
        <end position="524"/>
    </location>
</feature>
<feature type="compositionally biased region" description="Basic and acidic residues" evidence="1">
    <location>
        <begin position="328"/>
        <end position="346"/>
    </location>
</feature>
<reference evidence="2" key="3">
    <citation type="submission" date="2020-06" db="EMBL/GenBank/DDBJ databases">
        <title>Helianthus annuus Genome sequencing and assembly Release 2.</title>
        <authorList>
            <person name="Gouzy J."/>
            <person name="Langlade N."/>
            <person name="Munos S."/>
        </authorList>
    </citation>
    <scope>NUCLEOTIDE SEQUENCE</scope>
    <source>
        <tissue evidence="2">Leaves</tissue>
    </source>
</reference>